<sequence>YAPWCGHCRAGRQDFSQEKETGETNFKKIVGYMKIFVML</sequence>
<dbReference type="AlphaFoldDB" id="D2IX35"/>
<feature type="non-terminal residue" evidence="1">
    <location>
        <position position="1"/>
    </location>
</feature>
<dbReference type="EMBL" id="GQ443306">
    <property type="protein sequence ID" value="ACZ95475.1"/>
    <property type="molecule type" value="mRNA"/>
</dbReference>
<evidence type="ECO:0000313" key="1">
    <source>
        <dbReference type="EMBL" id="ACZ95475.1"/>
    </source>
</evidence>
<accession>D2IX35</accession>
<organism evidence="1">
    <name type="scientific">Gloeospermum pauciflorum</name>
    <dbReference type="NCBI Taxonomy" id="685569"/>
    <lineage>
        <taxon>Eukaryota</taxon>
        <taxon>Viridiplantae</taxon>
        <taxon>Streptophyta</taxon>
        <taxon>Embryophyta</taxon>
        <taxon>Tracheophyta</taxon>
        <taxon>Spermatophyta</taxon>
        <taxon>Magnoliopsida</taxon>
        <taxon>eudicotyledons</taxon>
        <taxon>Gunneridae</taxon>
        <taxon>Pentapetalae</taxon>
        <taxon>rosids</taxon>
        <taxon>fabids</taxon>
        <taxon>Malpighiales</taxon>
        <taxon>Violaceae</taxon>
        <taxon>Gloeospermum</taxon>
    </lineage>
</organism>
<protein>
    <submittedName>
        <fullName evidence="1">Thioredoxin-like protein</fullName>
    </submittedName>
</protein>
<reference evidence="1" key="1">
    <citation type="journal article" date="2010" name="Phytochemistry">
        <title>Cyclotide proteins and precursors from the genus Gloeospermum: filling a blank spot in the cyclotide map of Violaceae.</title>
        <authorList>
            <person name="Burman R."/>
            <person name="Gruber C.W."/>
            <person name="Rizzardi K."/>
            <person name="Herrmann A."/>
            <person name="Craik D.J."/>
            <person name="Gupta M.P."/>
            <person name="Goransson U."/>
        </authorList>
    </citation>
    <scope>NUCLEOTIDE SEQUENCE</scope>
</reference>
<proteinExistence type="evidence at transcript level"/>
<name>D2IX35_GLOPU</name>